<protein>
    <recommendedName>
        <fullName evidence="4">PRTRC system protein B</fullName>
    </recommendedName>
</protein>
<dbReference type="EMBL" id="LT841305">
    <property type="protein sequence ID" value="SMH64885.1"/>
    <property type="molecule type" value="Genomic_DNA"/>
</dbReference>
<gene>
    <name evidence="2" type="ORF">AFERRI_10919</name>
    <name evidence="1" type="ORF">AFERRI_240052</name>
</gene>
<dbReference type="AlphaFoldDB" id="A0A060UQY0"/>
<dbReference type="Pfam" id="PF14460">
    <property type="entry name" value="Prok-E2_D"/>
    <property type="match status" value="1"/>
</dbReference>
<dbReference type="NCBIfam" id="TIGR03737">
    <property type="entry name" value="PRTRC_B"/>
    <property type="match status" value="1"/>
</dbReference>
<evidence type="ECO:0000313" key="1">
    <source>
        <dbReference type="EMBL" id="CDQ09218.1"/>
    </source>
</evidence>
<name>A0A060UQY0_9PROT</name>
<keyword evidence="3" id="KW-1185">Reference proteome</keyword>
<dbReference type="RefSeq" id="WP_035191632.1">
    <property type="nucleotide sequence ID" value="NZ_CCCS020000017.1"/>
</dbReference>
<dbReference type="InterPro" id="IPR022280">
    <property type="entry name" value="PRTRC_protein-B"/>
</dbReference>
<evidence type="ECO:0008006" key="4">
    <source>
        <dbReference type="Google" id="ProtNLM"/>
    </source>
</evidence>
<sequence>MIQATVDVGQSEIHLHKAILLYGSKGSGRSSPSINYASIHDVTLHNDRPMVGVGTSLTQGALVSALQDLNGRPSLDLLENHILAFNGHTLVFWVPPKKRKVWFACDEPMGKRSEVTPHPGLVFVVNNQLHVYAVKGSRRPQADTKIFCAPYLNTYEKGDVCMGNVRVPDPTPAQAPAITDAFFRSVFTHTNNAYLVKYEGGVFSLWADLLDGKHQQFPESALLQGAGLPGQTLGQILAHFGDKP</sequence>
<proteinExistence type="predicted"/>
<evidence type="ECO:0000313" key="3">
    <source>
        <dbReference type="Proteomes" id="UP000193925"/>
    </source>
</evidence>
<reference evidence="1" key="1">
    <citation type="submission" date="2014-03" db="EMBL/GenBank/DDBJ databases">
        <authorList>
            <person name="Genoscope - CEA"/>
        </authorList>
    </citation>
    <scope>NUCLEOTIDE SEQUENCE [LARGE SCALE GENOMIC DNA]</scope>
    <source>
        <strain evidence="1">CF27</strain>
    </source>
</reference>
<dbReference type="Proteomes" id="UP000193925">
    <property type="component" value="Chromosome AFERRI"/>
</dbReference>
<organism evidence="1">
    <name type="scientific">Acidithiobacillus ferrivorans</name>
    <dbReference type="NCBI Taxonomy" id="160808"/>
    <lineage>
        <taxon>Bacteria</taxon>
        <taxon>Pseudomonadati</taxon>
        <taxon>Pseudomonadota</taxon>
        <taxon>Acidithiobacillia</taxon>
        <taxon>Acidithiobacillales</taxon>
        <taxon>Acidithiobacillaceae</taxon>
        <taxon>Acidithiobacillus</taxon>
    </lineage>
</organism>
<accession>A0A060UQY0</accession>
<dbReference type="InterPro" id="IPR032787">
    <property type="entry name" value="Prok-E2_D"/>
</dbReference>
<reference evidence="2 3" key="3">
    <citation type="submission" date="2017-03" db="EMBL/GenBank/DDBJ databases">
        <authorList>
            <person name="Regsiter A."/>
            <person name="William W."/>
        </authorList>
    </citation>
    <scope>NUCLEOTIDE SEQUENCE [LARGE SCALE GENOMIC DNA]</scope>
    <source>
        <strain evidence="2">PRJEB5721</strain>
    </source>
</reference>
<reference evidence="1" key="2">
    <citation type="submission" date="2014-07" db="EMBL/GenBank/DDBJ databases">
        <title>Initial genome analysis of the psychrotolerant acidophile Acidithiobacillus ferrivorans CF27: insights into iron and sulfur oxidation pathways and into biofilm formation.</title>
        <authorList>
            <person name="Talla E."/>
            <person name="Hedrich S."/>
            <person name="Mangenot S."/>
            <person name="Ji B."/>
            <person name="Johnson D.B."/>
            <person name="Barbe V."/>
            <person name="Bonnefoy V."/>
        </authorList>
    </citation>
    <scope>NUCLEOTIDE SEQUENCE [LARGE SCALE GENOMIC DNA]</scope>
    <source>
        <strain evidence="1">CF27</strain>
    </source>
</reference>
<evidence type="ECO:0000313" key="2">
    <source>
        <dbReference type="EMBL" id="SMH64885.1"/>
    </source>
</evidence>
<dbReference type="EMBL" id="CCCS020000017">
    <property type="protein sequence ID" value="CDQ09218.1"/>
    <property type="molecule type" value="Genomic_DNA"/>
</dbReference>